<dbReference type="EMBL" id="QZFU01000029">
    <property type="protein sequence ID" value="RJO72092.1"/>
    <property type="molecule type" value="Genomic_DNA"/>
</dbReference>
<proteinExistence type="predicted"/>
<dbReference type="OrthoDB" id="4561431at2"/>
<organism evidence="2 3">
    <name type="scientific">Nocardia panacis</name>
    <dbReference type="NCBI Taxonomy" id="2340916"/>
    <lineage>
        <taxon>Bacteria</taxon>
        <taxon>Bacillati</taxon>
        <taxon>Actinomycetota</taxon>
        <taxon>Actinomycetes</taxon>
        <taxon>Mycobacteriales</taxon>
        <taxon>Nocardiaceae</taxon>
        <taxon>Nocardia</taxon>
    </lineage>
</organism>
<reference evidence="2 3" key="1">
    <citation type="submission" date="2018-09" db="EMBL/GenBank/DDBJ databases">
        <title>YIM PH21274 draft genome.</title>
        <authorList>
            <person name="Miao C."/>
        </authorList>
    </citation>
    <scope>NUCLEOTIDE SEQUENCE [LARGE SCALE GENOMIC DNA]</scope>
    <source>
        <strain evidence="2 3">YIM PH 21724</strain>
    </source>
</reference>
<dbReference type="Proteomes" id="UP000266677">
    <property type="component" value="Unassembled WGS sequence"/>
</dbReference>
<gene>
    <name evidence="2" type="ORF">D5S18_23220</name>
</gene>
<evidence type="ECO:0000313" key="3">
    <source>
        <dbReference type="Proteomes" id="UP000266677"/>
    </source>
</evidence>
<feature type="region of interest" description="Disordered" evidence="1">
    <location>
        <begin position="1"/>
        <end position="29"/>
    </location>
</feature>
<keyword evidence="3" id="KW-1185">Reference proteome</keyword>
<comment type="caution">
    <text evidence="2">The sequence shown here is derived from an EMBL/GenBank/DDBJ whole genome shotgun (WGS) entry which is preliminary data.</text>
</comment>
<dbReference type="AlphaFoldDB" id="A0A3A4KDI0"/>
<evidence type="ECO:0000256" key="1">
    <source>
        <dbReference type="SAM" id="MobiDB-lite"/>
    </source>
</evidence>
<accession>A0A3A4KDI0</accession>
<dbReference type="RefSeq" id="WP_120043196.1">
    <property type="nucleotide sequence ID" value="NZ_QZFU01000029.1"/>
</dbReference>
<evidence type="ECO:0000313" key="2">
    <source>
        <dbReference type="EMBL" id="RJO72092.1"/>
    </source>
</evidence>
<name>A0A3A4KDI0_9NOCA</name>
<sequence>MMVRAHGHGRGGNDRDGAGVLPLRPAGHPGHTLHWRDLADDGRYAAITGHPAAAVGASAERMASLINSGLITLVRALRDDRS</sequence>
<protein>
    <submittedName>
        <fullName evidence="2">Uncharacterized protein</fullName>
    </submittedName>
</protein>